<proteinExistence type="predicted"/>
<sequence length="321" mass="34724">MLLSKSSVMSISLDSAGLVALADLASISERTALTGTASFTDVLLLAPGIHTQQQASNVNGGEFPAVAAMTSGFVFRIENQAMVFYLQRVSSPGHLTSVAVERVRTPPRWMQCPSLASVLYSVGIGLTIISFVALGIIRDFWAIGVLMMLVLARALNFIVMRRRAAKGWKGKSEPGVPADLLVLLSQDRWVRIQGLVDDVKEVTSGQWLRDVQPLESFAVACATLIVYSAAALATNASTIGSLFIALHLLASVALLGLCNALTRDLHMFNCRVYTKGTPRRYERRLDMANEMIASHDGRRDWAVGMGLVLPEAGENFGQAIM</sequence>
<organism evidence="2 3">
    <name type="scientific">Exidia glandulosa HHB12029</name>
    <dbReference type="NCBI Taxonomy" id="1314781"/>
    <lineage>
        <taxon>Eukaryota</taxon>
        <taxon>Fungi</taxon>
        <taxon>Dikarya</taxon>
        <taxon>Basidiomycota</taxon>
        <taxon>Agaricomycotina</taxon>
        <taxon>Agaricomycetes</taxon>
        <taxon>Auriculariales</taxon>
        <taxon>Exidiaceae</taxon>
        <taxon>Exidia</taxon>
    </lineage>
</organism>
<keyword evidence="1" id="KW-1133">Transmembrane helix</keyword>
<evidence type="ECO:0000313" key="3">
    <source>
        <dbReference type="Proteomes" id="UP000077266"/>
    </source>
</evidence>
<name>A0A165EHA2_EXIGL</name>
<feature type="transmembrane region" description="Helical" evidence="1">
    <location>
        <begin position="140"/>
        <end position="159"/>
    </location>
</feature>
<keyword evidence="1" id="KW-0812">Transmembrane</keyword>
<reference evidence="2 3" key="1">
    <citation type="journal article" date="2016" name="Mol. Biol. Evol.">
        <title>Comparative Genomics of Early-Diverging Mushroom-Forming Fungi Provides Insights into the Origins of Lignocellulose Decay Capabilities.</title>
        <authorList>
            <person name="Nagy L.G."/>
            <person name="Riley R."/>
            <person name="Tritt A."/>
            <person name="Adam C."/>
            <person name="Daum C."/>
            <person name="Floudas D."/>
            <person name="Sun H."/>
            <person name="Yadav J.S."/>
            <person name="Pangilinan J."/>
            <person name="Larsson K.H."/>
            <person name="Matsuura K."/>
            <person name="Barry K."/>
            <person name="Labutti K."/>
            <person name="Kuo R."/>
            <person name="Ohm R.A."/>
            <person name="Bhattacharya S.S."/>
            <person name="Shirouzu T."/>
            <person name="Yoshinaga Y."/>
            <person name="Martin F.M."/>
            <person name="Grigoriev I.V."/>
            <person name="Hibbett D.S."/>
        </authorList>
    </citation>
    <scope>NUCLEOTIDE SEQUENCE [LARGE SCALE GENOMIC DNA]</scope>
    <source>
        <strain evidence="2 3">HHB12029</strain>
    </source>
</reference>
<keyword evidence="3" id="KW-1185">Reference proteome</keyword>
<accession>A0A165EHA2</accession>
<protein>
    <submittedName>
        <fullName evidence="2">Uncharacterized protein</fullName>
    </submittedName>
</protein>
<dbReference type="AlphaFoldDB" id="A0A165EHA2"/>
<dbReference type="InParanoid" id="A0A165EHA2"/>
<dbReference type="STRING" id="1314781.A0A165EHA2"/>
<dbReference type="Proteomes" id="UP000077266">
    <property type="component" value="Unassembled WGS sequence"/>
</dbReference>
<dbReference type="OrthoDB" id="2956246at2759"/>
<dbReference type="EMBL" id="KV426140">
    <property type="protein sequence ID" value="KZV86931.1"/>
    <property type="molecule type" value="Genomic_DNA"/>
</dbReference>
<evidence type="ECO:0000313" key="2">
    <source>
        <dbReference type="EMBL" id="KZV86931.1"/>
    </source>
</evidence>
<feature type="transmembrane region" description="Helical" evidence="1">
    <location>
        <begin position="214"/>
        <end position="233"/>
    </location>
</feature>
<evidence type="ECO:0000256" key="1">
    <source>
        <dbReference type="SAM" id="Phobius"/>
    </source>
</evidence>
<keyword evidence="1" id="KW-0472">Membrane</keyword>
<feature type="transmembrane region" description="Helical" evidence="1">
    <location>
        <begin position="112"/>
        <end position="134"/>
    </location>
</feature>
<feature type="transmembrane region" description="Helical" evidence="1">
    <location>
        <begin position="239"/>
        <end position="261"/>
    </location>
</feature>
<gene>
    <name evidence="2" type="ORF">EXIGLDRAFT_724213</name>
</gene>